<dbReference type="Gene3D" id="3.40.1190.10">
    <property type="entry name" value="Mur-like, catalytic domain"/>
    <property type="match status" value="1"/>
</dbReference>
<evidence type="ECO:0000256" key="18">
    <source>
        <dbReference type="PIRNR" id="PIRNR001563"/>
    </source>
</evidence>
<evidence type="ECO:0000256" key="5">
    <source>
        <dbReference type="ARBA" id="ARBA00011245"/>
    </source>
</evidence>
<evidence type="ECO:0000313" key="21">
    <source>
        <dbReference type="EMBL" id="KNZ69576.1"/>
    </source>
</evidence>
<dbReference type="GO" id="GO:0005737">
    <property type="term" value="C:cytoplasm"/>
    <property type="evidence" value="ECO:0007669"/>
    <property type="project" value="TreeGrafter"/>
</dbReference>
<comment type="catalytic activity">
    <reaction evidence="17">
        <text>7,8-dihydropteroate + L-glutamate + ATP = 7,8-dihydrofolate + ADP + phosphate + H(+)</text>
        <dbReference type="Rhea" id="RHEA:23584"/>
        <dbReference type="ChEBI" id="CHEBI:15378"/>
        <dbReference type="ChEBI" id="CHEBI:17839"/>
        <dbReference type="ChEBI" id="CHEBI:29985"/>
        <dbReference type="ChEBI" id="CHEBI:30616"/>
        <dbReference type="ChEBI" id="CHEBI:43474"/>
        <dbReference type="ChEBI" id="CHEBI:57451"/>
        <dbReference type="ChEBI" id="CHEBI:456216"/>
        <dbReference type="EC" id="6.3.2.12"/>
    </reaction>
</comment>
<dbReference type="Proteomes" id="UP000037175">
    <property type="component" value="Unassembled WGS sequence"/>
</dbReference>
<evidence type="ECO:0000256" key="14">
    <source>
        <dbReference type="ARBA" id="ARBA00022909"/>
    </source>
</evidence>
<gene>
    <name evidence="21" type="ORF">Tfer_1821</name>
</gene>
<dbReference type="PROSITE" id="PS01012">
    <property type="entry name" value="FOLYLPOLYGLU_SYNT_2"/>
    <property type="match status" value="1"/>
</dbReference>
<evidence type="ECO:0000256" key="16">
    <source>
        <dbReference type="ARBA" id="ARBA00047493"/>
    </source>
</evidence>
<organism evidence="21 22">
    <name type="scientific">Thermincola ferriacetica</name>
    <dbReference type="NCBI Taxonomy" id="281456"/>
    <lineage>
        <taxon>Bacteria</taxon>
        <taxon>Bacillati</taxon>
        <taxon>Bacillota</taxon>
        <taxon>Clostridia</taxon>
        <taxon>Eubacteriales</taxon>
        <taxon>Thermincolaceae</taxon>
        <taxon>Thermincola</taxon>
    </lineage>
</organism>
<evidence type="ECO:0000256" key="12">
    <source>
        <dbReference type="ARBA" id="ARBA00022840"/>
    </source>
</evidence>
<comment type="subunit">
    <text evidence="5">Monomer.</text>
</comment>
<comment type="pathway">
    <text evidence="3">Cofactor biosynthesis; tetrahydrofolylpolyglutamate biosynthesis.</text>
</comment>
<dbReference type="FunFam" id="3.40.1190.10:FF:000004">
    <property type="entry name" value="Dihydrofolate synthase/folylpolyglutamate synthase"/>
    <property type="match status" value="1"/>
</dbReference>
<dbReference type="PANTHER" id="PTHR11136:SF0">
    <property type="entry name" value="DIHYDROFOLATE SYNTHETASE-RELATED"/>
    <property type="match status" value="1"/>
</dbReference>
<evidence type="ECO:0000256" key="10">
    <source>
        <dbReference type="ARBA" id="ARBA00022723"/>
    </source>
</evidence>
<keyword evidence="14" id="KW-0289">Folate biosynthesis</keyword>
<dbReference type="GO" id="GO:0008841">
    <property type="term" value="F:dihydrofolate synthase activity"/>
    <property type="evidence" value="ECO:0007669"/>
    <property type="project" value="UniProtKB-EC"/>
</dbReference>
<dbReference type="RefSeq" id="WP_052218074.1">
    <property type="nucleotide sequence ID" value="NZ_LGTE01000011.1"/>
</dbReference>
<keyword evidence="9 18" id="KW-0436">Ligase</keyword>
<reference evidence="22" key="1">
    <citation type="submission" date="2015-07" db="EMBL/GenBank/DDBJ databases">
        <title>Complete Genome of Thermincola ferriacetica strain Z-0001T.</title>
        <authorList>
            <person name="Lusk B."/>
            <person name="Badalamenti J.P."/>
            <person name="Parameswaran P."/>
            <person name="Bond D.R."/>
            <person name="Torres C.I."/>
        </authorList>
    </citation>
    <scope>NUCLEOTIDE SEQUENCE [LARGE SCALE GENOMIC DNA]</scope>
    <source>
        <strain evidence="22">Z-0001</strain>
    </source>
</reference>
<comment type="similarity">
    <text evidence="4 18">Belongs to the folylpolyglutamate synthase family.</text>
</comment>
<name>A0A0L6W285_9FIRM</name>
<dbReference type="EC" id="6.3.2.17" evidence="7"/>
<evidence type="ECO:0000256" key="11">
    <source>
        <dbReference type="ARBA" id="ARBA00022741"/>
    </source>
</evidence>
<keyword evidence="13" id="KW-0460">Magnesium</keyword>
<evidence type="ECO:0000256" key="2">
    <source>
        <dbReference type="ARBA" id="ARBA00004799"/>
    </source>
</evidence>
<dbReference type="InterPro" id="IPR018109">
    <property type="entry name" value="Folylpolyglutamate_synth_CS"/>
</dbReference>
<evidence type="ECO:0000256" key="6">
    <source>
        <dbReference type="ARBA" id="ARBA00013023"/>
    </source>
</evidence>
<evidence type="ECO:0000259" key="19">
    <source>
        <dbReference type="Pfam" id="PF02875"/>
    </source>
</evidence>
<dbReference type="PANTHER" id="PTHR11136">
    <property type="entry name" value="FOLYLPOLYGLUTAMATE SYNTHASE-RELATED"/>
    <property type="match status" value="1"/>
</dbReference>
<dbReference type="SUPFAM" id="SSF53244">
    <property type="entry name" value="MurD-like peptide ligases, peptide-binding domain"/>
    <property type="match status" value="1"/>
</dbReference>
<protein>
    <recommendedName>
        <fullName evidence="8">Dihydrofolate synthase/folylpolyglutamate synthase</fullName>
        <ecNumber evidence="6">6.3.2.12</ecNumber>
        <ecNumber evidence="7">6.3.2.17</ecNumber>
    </recommendedName>
    <alternativeName>
        <fullName evidence="15">Tetrahydrofolylpolyglutamate synthase</fullName>
    </alternativeName>
</protein>
<keyword evidence="12 18" id="KW-0067">ATP-binding</keyword>
<feature type="domain" description="Mur ligase C-terminal" evidence="19">
    <location>
        <begin position="298"/>
        <end position="416"/>
    </location>
</feature>
<keyword evidence="10" id="KW-0479">Metal-binding</keyword>
<dbReference type="Gene3D" id="3.90.190.20">
    <property type="entry name" value="Mur ligase, C-terminal domain"/>
    <property type="match status" value="1"/>
</dbReference>
<evidence type="ECO:0000256" key="8">
    <source>
        <dbReference type="ARBA" id="ARBA00019357"/>
    </source>
</evidence>
<evidence type="ECO:0000256" key="13">
    <source>
        <dbReference type="ARBA" id="ARBA00022842"/>
    </source>
</evidence>
<dbReference type="PROSITE" id="PS01011">
    <property type="entry name" value="FOLYLPOLYGLU_SYNT_1"/>
    <property type="match status" value="1"/>
</dbReference>
<dbReference type="Pfam" id="PF02875">
    <property type="entry name" value="Mur_ligase_C"/>
    <property type="match status" value="1"/>
</dbReference>
<sequence length="432" mass="48106">MNYQEALTYLQDLTKFGFNFGLGRIEELLNRLGNPHKKLKVVHVGGTNGKGSTTAFISGILQAAGYRVGVFTSPHLHSYTERYTINNVTISEEAMARYIVFLKPYLDKMVEDGYEHPTEFEVCTALAFQYFYDQKVDYVVLEVGLGGAIDSTNVVVPLVSVITNVAMDHMDYLGHSIREIAEVKAGIIKLNGLAVTAVQDPEALEVISRTARERNARLIEVYKEAKWEITDSSVWGQTFNLNTSNRTYKNVRIGLLGHHQIVNAVTAIVTVEALETLGVQIGQDAVENGMASVKWPARLEIMQRQPMVIIDGAHNVHGAKSLRNALQEVFSYDKLILVFGMLGDKEREKVVAELAPLAAKVVITRPNSPRAGQWDKVAEEVKKYVNDVRVIEDIHQAVDTAVKIAEPGDLVCITGSLYMVAEAREYFMENKF</sequence>
<dbReference type="PIRSF" id="PIRSF001563">
    <property type="entry name" value="Folylpolyglu_synth"/>
    <property type="match status" value="1"/>
</dbReference>
<dbReference type="PATRIC" id="fig|281456.6.peg.1918"/>
<feature type="domain" description="Mur ligase central" evidence="20">
    <location>
        <begin position="44"/>
        <end position="270"/>
    </location>
</feature>
<comment type="caution">
    <text evidence="21">The sequence shown here is derived from an EMBL/GenBank/DDBJ whole genome shotgun (WGS) entry which is preliminary data.</text>
</comment>
<comment type="catalytic activity">
    <reaction evidence="16">
        <text>(6S)-5,6,7,8-tetrahydrofolyl-(gamma-L-Glu)(n) + L-glutamate + ATP = (6S)-5,6,7,8-tetrahydrofolyl-(gamma-L-Glu)(n+1) + ADP + phosphate + H(+)</text>
        <dbReference type="Rhea" id="RHEA:10580"/>
        <dbReference type="Rhea" id="RHEA-COMP:14738"/>
        <dbReference type="Rhea" id="RHEA-COMP:14740"/>
        <dbReference type="ChEBI" id="CHEBI:15378"/>
        <dbReference type="ChEBI" id="CHEBI:29985"/>
        <dbReference type="ChEBI" id="CHEBI:30616"/>
        <dbReference type="ChEBI" id="CHEBI:43474"/>
        <dbReference type="ChEBI" id="CHEBI:141005"/>
        <dbReference type="ChEBI" id="CHEBI:456216"/>
        <dbReference type="EC" id="6.3.2.17"/>
    </reaction>
</comment>
<evidence type="ECO:0000259" key="20">
    <source>
        <dbReference type="Pfam" id="PF08245"/>
    </source>
</evidence>
<keyword evidence="22" id="KW-1185">Reference proteome</keyword>
<dbReference type="InterPro" id="IPR004101">
    <property type="entry name" value="Mur_ligase_C"/>
</dbReference>
<dbReference type="NCBIfam" id="TIGR01499">
    <property type="entry name" value="folC"/>
    <property type="match status" value="1"/>
</dbReference>
<dbReference type="SUPFAM" id="SSF53623">
    <property type="entry name" value="MurD-like peptide ligases, catalytic domain"/>
    <property type="match status" value="1"/>
</dbReference>
<dbReference type="GO" id="GO:0046872">
    <property type="term" value="F:metal ion binding"/>
    <property type="evidence" value="ECO:0007669"/>
    <property type="project" value="UniProtKB-KW"/>
</dbReference>
<dbReference type="GO" id="GO:0046656">
    <property type="term" value="P:folic acid biosynthetic process"/>
    <property type="evidence" value="ECO:0007669"/>
    <property type="project" value="UniProtKB-KW"/>
</dbReference>
<accession>A0A0L6W285</accession>
<evidence type="ECO:0000256" key="15">
    <source>
        <dbReference type="ARBA" id="ARBA00030592"/>
    </source>
</evidence>
<evidence type="ECO:0000256" key="17">
    <source>
        <dbReference type="ARBA" id="ARBA00049161"/>
    </source>
</evidence>
<keyword evidence="11 18" id="KW-0547">Nucleotide-binding</keyword>
<evidence type="ECO:0000256" key="9">
    <source>
        <dbReference type="ARBA" id="ARBA00022598"/>
    </source>
</evidence>
<dbReference type="EMBL" id="LGTE01000011">
    <property type="protein sequence ID" value="KNZ69576.1"/>
    <property type="molecule type" value="Genomic_DNA"/>
</dbReference>
<dbReference type="InterPro" id="IPR013221">
    <property type="entry name" value="Mur_ligase_cen"/>
</dbReference>
<dbReference type="Pfam" id="PF08245">
    <property type="entry name" value="Mur_ligase_M"/>
    <property type="match status" value="1"/>
</dbReference>
<evidence type="ECO:0000256" key="4">
    <source>
        <dbReference type="ARBA" id="ARBA00008276"/>
    </source>
</evidence>
<dbReference type="GO" id="GO:0004326">
    <property type="term" value="F:tetrahydrofolylpolyglutamate synthase activity"/>
    <property type="evidence" value="ECO:0007669"/>
    <property type="project" value="UniProtKB-EC"/>
</dbReference>
<evidence type="ECO:0000256" key="1">
    <source>
        <dbReference type="ARBA" id="ARBA00001946"/>
    </source>
</evidence>
<dbReference type="AlphaFoldDB" id="A0A0L6W285"/>
<evidence type="ECO:0000256" key="7">
    <source>
        <dbReference type="ARBA" id="ARBA00013025"/>
    </source>
</evidence>
<dbReference type="EC" id="6.3.2.12" evidence="6"/>
<comment type="cofactor">
    <cofactor evidence="1">
        <name>Mg(2+)</name>
        <dbReference type="ChEBI" id="CHEBI:18420"/>
    </cofactor>
</comment>
<evidence type="ECO:0000256" key="3">
    <source>
        <dbReference type="ARBA" id="ARBA00005150"/>
    </source>
</evidence>
<proteinExistence type="inferred from homology"/>
<evidence type="ECO:0000313" key="22">
    <source>
        <dbReference type="Proteomes" id="UP000037175"/>
    </source>
</evidence>
<dbReference type="InterPro" id="IPR001645">
    <property type="entry name" value="Folylpolyglutamate_synth"/>
</dbReference>
<dbReference type="InterPro" id="IPR036615">
    <property type="entry name" value="Mur_ligase_C_dom_sf"/>
</dbReference>
<dbReference type="GO" id="GO:0005524">
    <property type="term" value="F:ATP binding"/>
    <property type="evidence" value="ECO:0007669"/>
    <property type="project" value="UniProtKB-KW"/>
</dbReference>
<comment type="pathway">
    <text evidence="2">Cofactor biosynthesis; tetrahydrofolate biosynthesis; 7,8-dihydrofolate from 2-amino-4-hydroxy-6-hydroxymethyl-7,8-dihydropteridine diphosphate and 4-aminobenzoate: step 2/2.</text>
</comment>
<dbReference type="InterPro" id="IPR036565">
    <property type="entry name" value="Mur-like_cat_sf"/>
</dbReference>